<keyword evidence="1" id="KW-0813">Transport</keyword>
<dbReference type="GeneID" id="64053716"/>
<feature type="active site" description="Tele-phosphohistidine intermediate" evidence="5">
    <location>
        <position position="78"/>
    </location>
</feature>
<dbReference type="PANTHER" id="PTHR34382:SF7">
    <property type="entry name" value="PTS SYSTEM N,N'-DIACETYLCHITOBIOSE-SPECIFIC EIIA COMPONENT"/>
    <property type="match status" value="1"/>
</dbReference>
<dbReference type="GO" id="GO:0009401">
    <property type="term" value="P:phosphoenolpyruvate-dependent sugar phosphotransferase system"/>
    <property type="evidence" value="ECO:0007669"/>
    <property type="project" value="UniProtKB-KW"/>
</dbReference>
<evidence type="ECO:0000256" key="3">
    <source>
        <dbReference type="ARBA" id="ARBA00022679"/>
    </source>
</evidence>
<dbReference type="SUPFAM" id="SSF46973">
    <property type="entry name" value="Enzyme IIa from lactose specific PTS, IIa-lac"/>
    <property type="match status" value="1"/>
</dbReference>
<dbReference type="EMBL" id="BDEC01000041">
    <property type="protein sequence ID" value="GBD68344.1"/>
    <property type="molecule type" value="Genomic_DNA"/>
</dbReference>
<dbReference type="AlphaFoldDB" id="A0A2H6DSJ9"/>
<comment type="cofactor">
    <cofactor evidence="6">
        <name>Mg(2+)</name>
        <dbReference type="ChEBI" id="CHEBI:18420"/>
    </cofactor>
    <text evidence="6">Binds 1 Mg(2+) ion per trimer.</text>
</comment>
<proteinExistence type="predicted"/>
<dbReference type="PROSITE" id="PS51095">
    <property type="entry name" value="PTS_EIIA_TYPE_3"/>
    <property type="match status" value="1"/>
</dbReference>
<protein>
    <submittedName>
        <fullName evidence="7">Cellobiose-specific phosphotransferase system enzyme IIA component</fullName>
    </submittedName>
</protein>
<keyword evidence="3 7" id="KW-0808">Transferase</keyword>
<dbReference type="PANTHER" id="PTHR34382">
    <property type="entry name" value="PTS SYSTEM N,N'-DIACETYLCHITOBIOSE-SPECIFIC EIIA COMPONENT"/>
    <property type="match status" value="1"/>
</dbReference>
<keyword evidence="2" id="KW-0762">Sugar transport</keyword>
<keyword evidence="8" id="KW-1185">Reference proteome</keyword>
<dbReference type="PIRSF" id="PIRSF000699">
    <property type="entry name" value="PTS_IILac_III"/>
    <property type="match status" value="1"/>
</dbReference>
<organism evidence="7 8">
    <name type="scientific">Tetragenococcus halophilus subsp. halophilus</name>
    <dbReference type="NCBI Taxonomy" id="1513897"/>
    <lineage>
        <taxon>Bacteria</taxon>
        <taxon>Bacillati</taxon>
        <taxon>Bacillota</taxon>
        <taxon>Bacilli</taxon>
        <taxon>Lactobacillales</taxon>
        <taxon>Enterococcaceae</taxon>
        <taxon>Tetragenococcus</taxon>
    </lineage>
</organism>
<evidence type="ECO:0000256" key="5">
    <source>
        <dbReference type="PIRSR" id="PIRSR000699-1"/>
    </source>
</evidence>
<feature type="binding site" evidence="6">
    <location>
        <position position="81"/>
    </location>
    <ligand>
        <name>Mg(2+)</name>
        <dbReference type="ChEBI" id="CHEBI:18420"/>
        <note>ligand shared between all trimeric partners</note>
    </ligand>
</feature>
<evidence type="ECO:0000313" key="7">
    <source>
        <dbReference type="EMBL" id="GBD68344.1"/>
    </source>
</evidence>
<keyword evidence="4" id="KW-0598">Phosphotransferase system</keyword>
<dbReference type="CDD" id="cd00215">
    <property type="entry name" value="PTS_IIA_lac"/>
    <property type="match status" value="1"/>
</dbReference>
<name>A0A2H6DSJ9_TETHA</name>
<dbReference type="RefSeq" id="WP_014124480.1">
    <property type="nucleotide sequence ID" value="NZ_BAABQP010000020.1"/>
</dbReference>
<dbReference type="Proteomes" id="UP000236214">
    <property type="component" value="Unassembled WGS sequence"/>
</dbReference>
<reference evidence="7 8" key="1">
    <citation type="submission" date="2016-05" db="EMBL/GenBank/DDBJ databases">
        <title>Whole genome sequencing of Tetragenococcus halophilus subsp. halophilus NISL 7118.</title>
        <authorList>
            <person name="Shiwa Y."/>
            <person name="Nishimura I."/>
            <person name="Yoshikawa H."/>
            <person name="Koyama Y."/>
            <person name="Oguma T."/>
        </authorList>
    </citation>
    <scope>NUCLEOTIDE SEQUENCE [LARGE SCALE GENOMIC DNA]</scope>
    <source>
        <strain evidence="7 8">NISL 7118</strain>
    </source>
</reference>
<accession>A0A2H6DSJ9</accession>
<dbReference type="GO" id="GO:0016740">
    <property type="term" value="F:transferase activity"/>
    <property type="evidence" value="ECO:0007669"/>
    <property type="project" value="UniProtKB-KW"/>
</dbReference>
<keyword evidence="6" id="KW-0460">Magnesium</keyword>
<sequence length="108" mass="12373">MDQDEIQNVAFTIILHSGNSRTLIHEGFGLMRNKEFDKAEEKLDEANNELTAAHQSQTSLMQKYTSGEDVNIDIIMVHAQDHLMTTVTLREVALEMLHLYKNIQNESE</sequence>
<dbReference type="InterPro" id="IPR036542">
    <property type="entry name" value="PTS_IIA_lac/cel_sf"/>
</dbReference>
<dbReference type="Pfam" id="PF02255">
    <property type="entry name" value="PTS_IIA"/>
    <property type="match status" value="1"/>
</dbReference>
<evidence type="ECO:0000256" key="6">
    <source>
        <dbReference type="PIRSR" id="PIRSR000699-2"/>
    </source>
</evidence>
<gene>
    <name evidence="7" type="primary">celC</name>
    <name evidence="7" type="ORF">TEHN7118_1150</name>
</gene>
<evidence type="ECO:0000256" key="1">
    <source>
        <dbReference type="ARBA" id="ARBA00022448"/>
    </source>
</evidence>
<dbReference type="NCBIfam" id="NF007156">
    <property type="entry name" value="PRK09591.1"/>
    <property type="match status" value="1"/>
</dbReference>
<dbReference type="InterPro" id="IPR003188">
    <property type="entry name" value="PTS_IIA_lac/cel"/>
</dbReference>
<comment type="caution">
    <text evidence="7">The sequence shown here is derived from an EMBL/GenBank/DDBJ whole genome shotgun (WGS) entry which is preliminary data.</text>
</comment>
<dbReference type="GO" id="GO:0046872">
    <property type="term" value="F:metal ion binding"/>
    <property type="evidence" value="ECO:0007669"/>
    <property type="project" value="UniProtKB-KW"/>
</dbReference>
<evidence type="ECO:0000313" key="8">
    <source>
        <dbReference type="Proteomes" id="UP000236214"/>
    </source>
</evidence>
<evidence type="ECO:0000256" key="4">
    <source>
        <dbReference type="ARBA" id="ARBA00022683"/>
    </source>
</evidence>
<keyword evidence="6" id="KW-0479">Metal-binding</keyword>
<evidence type="ECO:0000256" key="2">
    <source>
        <dbReference type="ARBA" id="ARBA00022597"/>
    </source>
</evidence>
<dbReference type="Gene3D" id="1.20.58.80">
    <property type="entry name" value="Phosphotransferase system, lactose/cellobiose-type IIA subunit"/>
    <property type="match status" value="1"/>
</dbReference>